<dbReference type="CDD" id="cd00077">
    <property type="entry name" value="HDc"/>
    <property type="match status" value="1"/>
</dbReference>
<feature type="transmembrane region" description="Helical" evidence="2">
    <location>
        <begin position="18"/>
        <end position="35"/>
    </location>
</feature>
<keyword evidence="2" id="KW-0812">Transmembrane</keyword>
<dbReference type="Pfam" id="PF13487">
    <property type="entry name" value="HD_5"/>
    <property type="match status" value="1"/>
</dbReference>
<dbReference type="PROSITE" id="PS51832">
    <property type="entry name" value="HD_GYP"/>
    <property type="match status" value="1"/>
</dbReference>
<feature type="domain" description="HD" evidence="3">
    <location>
        <begin position="264"/>
        <end position="386"/>
    </location>
</feature>
<reference evidence="5 6" key="1">
    <citation type="submission" date="2016-11" db="EMBL/GenBank/DDBJ databases">
        <authorList>
            <person name="Jaros S."/>
            <person name="Januszkiewicz K."/>
            <person name="Wedrychowicz H."/>
        </authorList>
    </citation>
    <scope>NUCLEOTIDE SEQUENCE [LARGE SCALE GENOMIC DNA]</scope>
    <source>
        <strain evidence="5 6">OK807</strain>
    </source>
</reference>
<evidence type="ECO:0000313" key="5">
    <source>
        <dbReference type="EMBL" id="SFX28916.1"/>
    </source>
</evidence>
<dbReference type="InterPro" id="IPR052020">
    <property type="entry name" value="Cyclic_di-GMP/3'3'-cGAMP_PDE"/>
</dbReference>
<dbReference type="PANTHER" id="PTHR45228:SF4">
    <property type="entry name" value="LIPOPROTEIN"/>
    <property type="match status" value="1"/>
</dbReference>
<dbReference type="InterPro" id="IPR037522">
    <property type="entry name" value="HD_GYP_dom"/>
</dbReference>
<dbReference type="PROSITE" id="PS51831">
    <property type="entry name" value="HD"/>
    <property type="match status" value="1"/>
</dbReference>
<feature type="domain" description="HD-GYP" evidence="4">
    <location>
        <begin position="242"/>
        <end position="437"/>
    </location>
</feature>
<evidence type="ECO:0000259" key="3">
    <source>
        <dbReference type="PROSITE" id="PS51831"/>
    </source>
</evidence>
<accession>A0A1K1VW80</accession>
<keyword evidence="2" id="KW-1133">Transmembrane helix</keyword>
<feature type="transmembrane region" description="Helical" evidence="2">
    <location>
        <begin position="118"/>
        <end position="141"/>
    </location>
</feature>
<evidence type="ECO:0000313" key="6">
    <source>
        <dbReference type="Proteomes" id="UP000181909"/>
    </source>
</evidence>
<dbReference type="Proteomes" id="UP000181909">
    <property type="component" value="Unassembled WGS sequence"/>
</dbReference>
<dbReference type="SMART" id="SM00471">
    <property type="entry name" value="HDc"/>
    <property type="match status" value="1"/>
</dbReference>
<dbReference type="NCBIfam" id="TIGR00277">
    <property type="entry name" value="HDIG"/>
    <property type="match status" value="1"/>
</dbReference>
<evidence type="ECO:0000256" key="1">
    <source>
        <dbReference type="SAM" id="MobiDB-lite"/>
    </source>
</evidence>
<sequence>MLGGRAERVRATRGAARAYIPAVAVGALWCVLPALRTGAGTPWVTVALLTGLYLVCELPGRCPFFGSSVPIRAGSFFPLLLAAAFLLPPAAAALVAVPGSLVGRVEQPPATARRVWRAAQLTVTVWAASSVHGLLGGTATLGGSGRLPDLPYAILPACAAALAFSLVLTALDGSILVAAERLPLRRAWSGLLPRSLGAHLVHGLAGLMMAVLWRGPHGPLSALIVLLPMYISCWVFAQYHREHAAHRATIRALVQAVDIKDTYTRGHSERVGRASVLIARELGMDPDRLEVVRFAGILHDVGKLGVPTRVLRKDGPLTPEERQVIELHPEYGHEIVRGIGFLGEARAAILHHHERLDGSGYPYGLSGREIPEFARVVAVADAFDAMTSTRSYRRGRPVPAALEELKRCAGTQFDPQMVRALVRGLERHGWSAVTTAVTADEPGIPGPRSESGKAVPGRPRPSGGLDRVPPPQPPADGLGAVPGPQSAADRRG</sequence>
<dbReference type="PANTHER" id="PTHR45228">
    <property type="entry name" value="CYCLIC DI-GMP PHOSPHODIESTERASE TM_0186-RELATED"/>
    <property type="match status" value="1"/>
</dbReference>
<name>A0A1K1VW80_STRAR</name>
<proteinExistence type="predicted"/>
<dbReference type="OrthoDB" id="9802066at2"/>
<dbReference type="SUPFAM" id="SSF109604">
    <property type="entry name" value="HD-domain/PDEase-like"/>
    <property type="match status" value="1"/>
</dbReference>
<protein>
    <submittedName>
        <fullName evidence="5">HDIG domain-containing protein</fullName>
    </submittedName>
</protein>
<dbReference type="InterPro" id="IPR006674">
    <property type="entry name" value="HD_domain"/>
</dbReference>
<dbReference type="InterPro" id="IPR006675">
    <property type="entry name" value="HDIG_dom"/>
</dbReference>
<dbReference type="STRING" id="1893.SAMN02787144_1002140"/>
<gene>
    <name evidence="5" type="ORF">SAMN02787144_1002140</name>
</gene>
<dbReference type="Gene3D" id="1.10.3210.10">
    <property type="entry name" value="Hypothetical protein af1432"/>
    <property type="match status" value="1"/>
</dbReference>
<dbReference type="EMBL" id="FPJO01000002">
    <property type="protein sequence ID" value="SFX28916.1"/>
    <property type="molecule type" value="Genomic_DNA"/>
</dbReference>
<feature type="region of interest" description="Disordered" evidence="1">
    <location>
        <begin position="437"/>
        <end position="492"/>
    </location>
</feature>
<evidence type="ECO:0000259" key="4">
    <source>
        <dbReference type="PROSITE" id="PS51832"/>
    </source>
</evidence>
<feature type="transmembrane region" description="Helical" evidence="2">
    <location>
        <begin position="76"/>
        <end position="97"/>
    </location>
</feature>
<dbReference type="InterPro" id="IPR003607">
    <property type="entry name" value="HD/PDEase_dom"/>
</dbReference>
<evidence type="ECO:0000256" key="2">
    <source>
        <dbReference type="SAM" id="Phobius"/>
    </source>
</evidence>
<feature type="transmembrane region" description="Helical" evidence="2">
    <location>
        <begin position="153"/>
        <end position="179"/>
    </location>
</feature>
<keyword evidence="2" id="KW-0472">Membrane</keyword>
<dbReference type="AlphaFoldDB" id="A0A1K1VW80"/>
<feature type="transmembrane region" description="Helical" evidence="2">
    <location>
        <begin position="219"/>
        <end position="237"/>
    </location>
</feature>
<feature type="transmembrane region" description="Helical" evidence="2">
    <location>
        <begin position="191"/>
        <end position="213"/>
    </location>
</feature>
<organism evidence="5 6">
    <name type="scientific">Streptomyces atratus</name>
    <dbReference type="NCBI Taxonomy" id="1893"/>
    <lineage>
        <taxon>Bacteria</taxon>
        <taxon>Bacillati</taxon>
        <taxon>Actinomycetota</taxon>
        <taxon>Actinomycetes</taxon>
        <taxon>Kitasatosporales</taxon>
        <taxon>Streptomycetaceae</taxon>
        <taxon>Streptomyces</taxon>
    </lineage>
</organism>